<dbReference type="GO" id="GO:0004672">
    <property type="term" value="F:protein kinase activity"/>
    <property type="evidence" value="ECO:0007669"/>
    <property type="project" value="InterPro"/>
</dbReference>
<sequence>MTRKTTLVGSLGLTIPNWSPRSKRLVRKMRKLTLSGKSAKKGRVVSEYTVEEEQIASCLSIRGNRNSFKSSPLVVESADSLEGPLYVEQSRLVEGSTCAVYAAMESATGRRVALKRGDYNANQLQMQHEYEVLQQLSELEHVVTAYDLIIEDADNDIYLVMELCTGGSLVDLIVKTESGYTFEYFKPMIAQLTGAFSRIHELGIVHRDIKADNVCLATKDGGIRVLDFGEALVLKDINPAYFNPRAGTMHYMSPELVDEIFQKRVDVESPADSQLDLKKCDVFALGVTIYCALTACFPWRVAALNDPLYVAWAERGCLGYSPTWRALPYRARVLLTNMLNPDTARRWRMDEAHSFTLTGMMPVSH</sequence>
<dbReference type="PROSITE" id="PS50011">
    <property type="entry name" value="PROTEIN_KINASE_DOM"/>
    <property type="match status" value="1"/>
</dbReference>
<feature type="domain" description="Protein kinase" evidence="1">
    <location>
        <begin position="86"/>
        <end position="356"/>
    </location>
</feature>
<dbReference type="InterPro" id="IPR000719">
    <property type="entry name" value="Prot_kinase_dom"/>
</dbReference>
<dbReference type="AlphaFoldDB" id="A0A0L0FGL8"/>
<dbReference type="Gene3D" id="1.10.510.10">
    <property type="entry name" value="Transferase(Phosphotransferase) domain 1"/>
    <property type="match status" value="1"/>
</dbReference>
<dbReference type="CDD" id="cd14014">
    <property type="entry name" value="STKc_PknB_like"/>
    <property type="match status" value="1"/>
</dbReference>
<dbReference type="EMBL" id="KQ243353">
    <property type="protein sequence ID" value="KNC75922.1"/>
    <property type="molecule type" value="Genomic_DNA"/>
</dbReference>
<name>A0A0L0FGL8_9EUKA</name>
<evidence type="ECO:0000313" key="3">
    <source>
        <dbReference type="Proteomes" id="UP000054560"/>
    </source>
</evidence>
<dbReference type="eggNOG" id="KOG0032">
    <property type="taxonomic scope" value="Eukaryota"/>
</dbReference>
<dbReference type="RefSeq" id="XP_014149824.1">
    <property type="nucleotide sequence ID" value="XM_014294349.1"/>
</dbReference>
<keyword evidence="2" id="KW-0418">Kinase</keyword>
<dbReference type="InterPro" id="IPR008271">
    <property type="entry name" value="Ser/Thr_kinase_AS"/>
</dbReference>
<dbReference type="InterPro" id="IPR011009">
    <property type="entry name" value="Kinase-like_dom_sf"/>
</dbReference>
<organism evidence="2 3">
    <name type="scientific">Sphaeroforma arctica JP610</name>
    <dbReference type="NCBI Taxonomy" id="667725"/>
    <lineage>
        <taxon>Eukaryota</taxon>
        <taxon>Ichthyosporea</taxon>
        <taxon>Ichthyophonida</taxon>
        <taxon>Sphaeroforma</taxon>
    </lineage>
</organism>
<evidence type="ECO:0000313" key="2">
    <source>
        <dbReference type="EMBL" id="KNC75922.1"/>
    </source>
</evidence>
<dbReference type="PROSITE" id="PS00108">
    <property type="entry name" value="PROTEIN_KINASE_ST"/>
    <property type="match status" value="1"/>
</dbReference>
<dbReference type="Proteomes" id="UP000054560">
    <property type="component" value="Unassembled WGS sequence"/>
</dbReference>
<dbReference type="OrthoDB" id="40902at2759"/>
<accession>A0A0L0FGL8</accession>
<dbReference type="STRING" id="667725.A0A0L0FGL8"/>
<dbReference type="Pfam" id="PF00069">
    <property type="entry name" value="Pkinase"/>
    <property type="match status" value="1"/>
</dbReference>
<keyword evidence="2" id="KW-0808">Transferase</keyword>
<protein>
    <submittedName>
        <fullName evidence="2">CAMK protein kinase</fullName>
    </submittedName>
</protein>
<dbReference type="GeneID" id="25912066"/>
<dbReference type="SUPFAM" id="SSF56112">
    <property type="entry name" value="Protein kinase-like (PK-like)"/>
    <property type="match status" value="1"/>
</dbReference>
<dbReference type="GO" id="GO:0005524">
    <property type="term" value="F:ATP binding"/>
    <property type="evidence" value="ECO:0007669"/>
    <property type="project" value="InterPro"/>
</dbReference>
<keyword evidence="3" id="KW-1185">Reference proteome</keyword>
<proteinExistence type="predicted"/>
<dbReference type="SMART" id="SM00220">
    <property type="entry name" value="S_TKc"/>
    <property type="match status" value="1"/>
</dbReference>
<evidence type="ECO:0000259" key="1">
    <source>
        <dbReference type="PROSITE" id="PS50011"/>
    </source>
</evidence>
<gene>
    <name evidence="2" type="ORF">SARC_11562</name>
</gene>
<dbReference type="PANTHER" id="PTHR24347">
    <property type="entry name" value="SERINE/THREONINE-PROTEIN KINASE"/>
    <property type="match status" value="1"/>
</dbReference>
<reference evidence="2 3" key="1">
    <citation type="submission" date="2011-02" db="EMBL/GenBank/DDBJ databases">
        <title>The Genome Sequence of Sphaeroforma arctica JP610.</title>
        <authorList>
            <consortium name="The Broad Institute Genome Sequencing Platform"/>
            <person name="Russ C."/>
            <person name="Cuomo C."/>
            <person name="Young S.K."/>
            <person name="Zeng Q."/>
            <person name="Gargeya S."/>
            <person name="Alvarado L."/>
            <person name="Berlin A."/>
            <person name="Chapman S.B."/>
            <person name="Chen Z."/>
            <person name="Freedman E."/>
            <person name="Gellesch M."/>
            <person name="Goldberg J."/>
            <person name="Griggs A."/>
            <person name="Gujja S."/>
            <person name="Heilman E."/>
            <person name="Heiman D."/>
            <person name="Howarth C."/>
            <person name="Mehta T."/>
            <person name="Neiman D."/>
            <person name="Pearson M."/>
            <person name="Roberts A."/>
            <person name="Saif S."/>
            <person name="Shea T."/>
            <person name="Shenoy N."/>
            <person name="Sisk P."/>
            <person name="Stolte C."/>
            <person name="Sykes S."/>
            <person name="White J."/>
            <person name="Yandava C."/>
            <person name="Burger G."/>
            <person name="Gray M.W."/>
            <person name="Holland P.W.H."/>
            <person name="King N."/>
            <person name="Lang F.B.F."/>
            <person name="Roger A.J."/>
            <person name="Ruiz-Trillo I."/>
            <person name="Haas B."/>
            <person name="Nusbaum C."/>
            <person name="Birren B."/>
        </authorList>
    </citation>
    <scope>NUCLEOTIDE SEQUENCE [LARGE SCALE GENOMIC DNA]</scope>
    <source>
        <strain evidence="2 3">JP610</strain>
    </source>
</reference>